<sequence>MEYQTEPVGTNPAGSLLFFEDAKATDNEFSQK</sequence>
<evidence type="ECO:0000313" key="3">
    <source>
        <dbReference type="Proteomes" id="UP000774000"/>
    </source>
</evidence>
<organism evidence="2 3">
    <name type="scientific">Halanaerobacter jeridensis</name>
    <dbReference type="NCBI Taxonomy" id="706427"/>
    <lineage>
        <taxon>Bacteria</taxon>
        <taxon>Bacillati</taxon>
        <taxon>Bacillota</taxon>
        <taxon>Clostridia</taxon>
        <taxon>Halanaerobiales</taxon>
        <taxon>Halobacteroidaceae</taxon>
        <taxon>Halanaerobacter</taxon>
    </lineage>
</organism>
<name>A0A938XVH7_9FIRM</name>
<protein>
    <submittedName>
        <fullName evidence="2">Uncharacterized protein</fullName>
    </submittedName>
</protein>
<keyword evidence="3" id="KW-1185">Reference proteome</keyword>
<gene>
    <name evidence="2" type="ORF">JOC47_001920</name>
</gene>
<dbReference type="AlphaFoldDB" id="A0A938XVH7"/>
<feature type="compositionally biased region" description="Basic and acidic residues" evidence="1">
    <location>
        <begin position="20"/>
        <end position="32"/>
    </location>
</feature>
<dbReference type="Proteomes" id="UP000774000">
    <property type="component" value="Unassembled WGS sequence"/>
</dbReference>
<accession>A0A938XVH7</accession>
<feature type="region of interest" description="Disordered" evidence="1">
    <location>
        <begin position="1"/>
        <end position="32"/>
    </location>
</feature>
<evidence type="ECO:0000256" key="1">
    <source>
        <dbReference type="SAM" id="MobiDB-lite"/>
    </source>
</evidence>
<proteinExistence type="predicted"/>
<reference evidence="2" key="1">
    <citation type="submission" date="2021-01" db="EMBL/GenBank/DDBJ databases">
        <title>Genomic Encyclopedia of Type Strains, Phase IV (KMG-IV): sequencing the most valuable type-strain genomes for metagenomic binning, comparative biology and taxonomic classification.</title>
        <authorList>
            <person name="Goeker M."/>
        </authorList>
    </citation>
    <scope>NUCLEOTIDE SEQUENCE</scope>
    <source>
        <strain evidence="2">DSM 23230</strain>
    </source>
</reference>
<dbReference type="EMBL" id="JAFBDQ010000009">
    <property type="protein sequence ID" value="MBM7557066.1"/>
    <property type="molecule type" value="Genomic_DNA"/>
</dbReference>
<evidence type="ECO:0000313" key="2">
    <source>
        <dbReference type="EMBL" id="MBM7557066.1"/>
    </source>
</evidence>
<comment type="caution">
    <text evidence="2">The sequence shown here is derived from an EMBL/GenBank/DDBJ whole genome shotgun (WGS) entry which is preliminary data.</text>
</comment>